<dbReference type="STRING" id="574087.Acear_0198"/>
<dbReference type="Gene3D" id="3.30.700.20">
    <property type="entry name" value="Hypothetical protein ph0010, domain 1"/>
    <property type="match status" value="1"/>
</dbReference>
<dbReference type="Gene3D" id="3.30.1490.150">
    <property type="entry name" value="Hypothetical protein ph0010, domain 2"/>
    <property type="match status" value="1"/>
</dbReference>
<dbReference type="InterPro" id="IPR036071">
    <property type="entry name" value="AMMECR1_dom_sf"/>
</dbReference>
<accession>D9QTI5</accession>
<dbReference type="CDD" id="cd07951">
    <property type="entry name" value="ED_3B_N_AMMECR1"/>
    <property type="match status" value="1"/>
</dbReference>
<feature type="domain" description="AMMECR1" evidence="1">
    <location>
        <begin position="305"/>
        <end position="475"/>
    </location>
</feature>
<dbReference type="NCBIfam" id="TIGR04335">
    <property type="entry name" value="AmmeMemoSam_A"/>
    <property type="match status" value="1"/>
</dbReference>
<dbReference type="HOGENOM" id="CLU_048702_0_0_9"/>
<dbReference type="InterPro" id="IPR023473">
    <property type="entry name" value="AMMECR1"/>
</dbReference>
<dbReference type="Pfam" id="PF01871">
    <property type="entry name" value="AMMECR1"/>
    <property type="match status" value="1"/>
</dbReference>
<dbReference type="KEGG" id="aar:Acear_0198"/>
<dbReference type="PROSITE" id="PS51112">
    <property type="entry name" value="AMMECR1"/>
    <property type="match status" value="1"/>
</dbReference>
<gene>
    <name evidence="2" type="ordered locus">Acear_0198</name>
</gene>
<dbReference type="RefSeq" id="WP_013277195.1">
    <property type="nucleotide sequence ID" value="NC_014378.1"/>
</dbReference>
<dbReference type="Proteomes" id="UP000001661">
    <property type="component" value="Chromosome"/>
</dbReference>
<dbReference type="GO" id="GO:0016702">
    <property type="term" value="F:oxidoreductase activity, acting on single donors with incorporation of molecular oxygen, incorporation of two atoms of oxygen"/>
    <property type="evidence" value="ECO:0007669"/>
    <property type="project" value="UniProtKB-ARBA"/>
</dbReference>
<keyword evidence="3" id="KW-1185">Reference proteome</keyword>
<dbReference type="InterPro" id="IPR027623">
    <property type="entry name" value="AmmeMemoSam_A"/>
</dbReference>
<evidence type="ECO:0000259" key="1">
    <source>
        <dbReference type="PROSITE" id="PS51112"/>
    </source>
</evidence>
<name>D9QTI5_ACEAZ</name>
<dbReference type="Gene3D" id="3.40.830.10">
    <property type="entry name" value="LigB-like"/>
    <property type="match status" value="1"/>
</dbReference>
<organism evidence="2 3">
    <name type="scientific">Acetohalobium arabaticum (strain ATCC 49924 / DSM 5501 / Z-7288)</name>
    <dbReference type="NCBI Taxonomy" id="574087"/>
    <lineage>
        <taxon>Bacteria</taxon>
        <taxon>Bacillati</taxon>
        <taxon>Bacillota</taxon>
        <taxon>Clostridia</taxon>
        <taxon>Halanaerobiales</taxon>
        <taxon>Halobacteroidaceae</taxon>
        <taxon>Acetohalobium</taxon>
    </lineage>
</organism>
<dbReference type="GO" id="GO:0008198">
    <property type="term" value="F:ferrous iron binding"/>
    <property type="evidence" value="ECO:0007669"/>
    <property type="project" value="InterPro"/>
</dbReference>
<sequence length="475" mass="52950">MSGIVFAGLSPHPPVAVPEIGRSRLNEIEDTRTAMKELASKVKESNPDLVITISPHGPVFSDAISILNLEELKGDFGQFGLPEIELSYGLQEDVVEELVRVTKLEDSTGGRIEVARIDEQTARKFEIDPKLDHGALVPLYYLAEASLENLPLVPITMGMLPYEDLYEFGKIIQLIAVKLDYDIAVIASGDLSHRLTPDAPAGFNPQAEEFDQQLIKALEKDRVEDIFELDQDLIEKAGECGLRPIIIMLGALDGLAVEPELLSYEGPFGVGYGVVSYKINGEDKSRKRLDDLLDKRQARLEKQKAEESELVKLARKTIEEYALNREVIDSPQELPPEMEAKRGVFVSIKKHGQLRGCIGTTAPTEDNVAEEIIRNALHAGFKDPRFEEIDINELEDLTYSVDVLEEPKPVDTLDELDPQEYGVIVQKGQQTGLLLPNLEGVETVEKQLEIAKRKAGLSPTEEDVELKRFKVTRYK</sequence>
<dbReference type="Pfam" id="PF02900">
    <property type="entry name" value="LigB"/>
    <property type="match status" value="1"/>
</dbReference>
<dbReference type="OrthoDB" id="159752at2"/>
<dbReference type="InterPro" id="IPR002733">
    <property type="entry name" value="AMMECR1_domain"/>
</dbReference>
<dbReference type="eggNOG" id="COG2078">
    <property type="taxonomic scope" value="Bacteria"/>
</dbReference>
<dbReference type="AlphaFoldDB" id="D9QTI5"/>
<dbReference type="eggNOG" id="COG3885">
    <property type="taxonomic scope" value="Bacteria"/>
</dbReference>
<dbReference type="PANTHER" id="PTHR13016:SF0">
    <property type="entry name" value="AMME SYNDROME CANDIDATE GENE 1 PROTEIN"/>
    <property type="match status" value="1"/>
</dbReference>
<dbReference type="InterPro" id="IPR027485">
    <property type="entry name" value="AMMECR1_N"/>
</dbReference>
<dbReference type="SUPFAM" id="SSF143447">
    <property type="entry name" value="AMMECR1-like"/>
    <property type="match status" value="1"/>
</dbReference>
<protein>
    <submittedName>
        <fullName evidence="2">AMMECR1 domain protein</fullName>
    </submittedName>
</protein>
<dbReference type="PANTHER" id="PTHR13016">
    <property type="entry name" value="AMMECR1 HOMOLOG"/>
    <property type="match status" value="1"/>
</dbReference>
<dbReference type="NCBIfam" id="TIGR04336">
    <property type="entry name" value="AmmeMemoSam_B"/>
    <property type="match status" value="1"/>
</dbReference>
<dbReference type="EMBL" id="CP002105">
    <property type="protein sequence ID" value="ADL11749.1"/>
    <property type="molecule type" value="Genomic_DNA"/>
</dbReference>
<dbReference type="SUPFAM" id="SSF53213">
    <property type="entry name" value="LigB-like"/>
    <property type="match status" value="1"/>
</dbReference>
<evidence type="ECO:0000313" key="2">
    <source>
        <dbReference type="EMBL" id="ADL11749.1"/>
    </source>
</evidence>
<reference evidence="2 3" key="1">
    <citation type="journal article" date="2010" name="Stand. Genomic Sci.">
        <title>Complete genome sequence of Acetohalobium arabaticum type strain (Z-7288).</title>
        <authorList>
            <person name="Sikorski J."/>
            <person name="Lapidus A."/>
            <person name="Chertkov O."/>
            <person name="Lucas S."/>
            <person name="Copeland A."/>
            <person name="Glavina Del Rio T."/>
            <person name="Nolan M."/>
            <person name="Tice H."/>
            <person name="Cheng J.F."/>
            <person name="Han C."/>
            <person name="Brambilla E."/>
            <person name="Pitluck S."/>
            <person name="Liolios K."/>
            <person name="Ivanova N."/>
            <person name="Mavromatis K."/>
            <person name="Mikhailova N."/>
            <person name="Pati A."/>
            <person name="Bruce D."/>
            <person name="Detter C."/>
            <person name="Tapia R."/>
            <person name="Goodwin L."/>
            <person name="Chen A."/>
            <person name="Palaniappan K."/>
            <person name="Land M."/>
            <person name="Hauser L."/>
            <person name="Chang Y.J."/>
            <person name="Jeffries C.D."/>
            <person name="Rohde M."/>
            <person name="Goker M."/>
            <person name="Spring S."/>
            <person name="Woyke T."/>
            <person name="Bristow J."/>
            <person name="Eisen J.A."/>
            <person name="Markowitz V."/>
            <person name="Hugenholtz P."/>
            <person name="Kyrpides N.C."/>
            <person name="Klenk H.P."/>
        </authorList>
    </citation>
    <scope>NUCLEOTIDE SEQUENCE [LARGE SCALE GENOMIC DNA]</scope>
    <source>
        <strain evidence="3">ATCC 49924 / DSM 5501 / Z-7288</strain>
    </source>
</reference>
<evidence type="ECO:0000313" key="3">
    <source>
        <dbReference type="Proteomes" id="UP000001661"/>
    </source>
</evidence>
<proteinExistence type="predicted"/>
<dbReference type="InterPro" id="IPR004183">
    <property type="entry name" value="Xdiol_dOase_suB"/>
</dbReference>